<dbReference type="PROSITE" id="PS50208">
    <property type="entry name" value="CASPASE_P20"/>
    <property type="match status" value="1"/>
</dbReference>
<dbReference type="InterPro" id="IPR029030">
    <property type="entry name" value="Caspase-like_dom_sf"/>
</dbReference>
<dbReference type="EMBL" id="LPUY01000082">
    <property type="protein sequence ID" value="KUP91890.1"/>
    <property type="molecule type" value="Genomic_DNA"/>
</dbReference>
<dbReference type="Pfam" id="PF00656">
    <property type="entry name" value="Peptidase_C14"/>
    <property type="match status" value="1"/>
</dbReference>
<name>A0A132BVX6_9RHOB</name>
<dbReference type="InterPro" id="IPR001309">
    <property type="entry name" value="Pept_C14_p20"/>
</dbReference>
<keyword evidence="3" id="KW-1185">Reference proteome</keyword>
<protein>
    <submittedName>
        <fullName evidence="2">Caspase domain protein</fullName>
    </submittedName>
</protein>
<dbReference type="Gene3D" id="3.40.50.1460">
    <property type="match status" value="1"/>
</dbReference>
<dbReference type="SUPFAM" id="SSF52129">
    <property type="entry name" value="Caspase-like"/>
    <property type="match status" value="1"/>
</dbReference>
<dbReference type="InterPro" id="IPR052039">
    <property type="entry name" value="Caspase-related_regulators"/>
</dbReference>
<dbReference type="Proteomes" id="UP000068382">
    <property type="component" value="Unassembled WGS sequence"/>
</dbReference>
<proteinExistence type="predicted"/>
<dbReference type="GO" id="GO:0004197">
    <property type="term" value="F:cysteine-type endopeptidase activity"/>
    <property type="evidence" value="ECO:0007669"/>
    <property type="project" value="InterPro"/>
</dbReference>
<dbReference type="AlphaFoldDB" id="A0A132BVX6"/>
<dbReference type="GO" id="GO:0006508">
    <property type="term" value="P:proteolysis"/>
    <property type="evidence" value="ECO:0007669"/>
    <property type="project" value="InterPro"/>
</dbReference>
<dbReference type="RefSeq" id="WP_232367811.1">
    <property type="nucleotide sequence ID" value="NZ_LPUY01000082.1"/>
</dbReference>
<dbReference type="InterPro" id="IPR011600">
    <property type="entry name" value="Pept_C14_caspase"/>
</dbReference>
<organism evidence="2 3">
    <name type="scientific">Tritonibacter horizontis</name>
    <dbReference type="NCBI Taxonomy" id="1768241"/>
    <lineage>
        <taxon>Bacteria</taxon>
        <taxon>Pseudomonadati</taxon>
        <taxon>Pseudomonadota</taxon>
        <taxon>Alphaproteobacteria</taxon>
        <taxon>Rhodobacterales</taxon>
        <taxon>Paracoccaceae</taxon>
        <taxon>Tritonibacter</taxon>
    </lineage>
</organism>
<comment type="caution">
    <text evidence="2">The sequence shown here is derived from an EMBL/GenBank/DDBJ whole genome shotgun (WGS) entry which is preliminary data.</text>
</comment>
<reference evidence="2 3" key="1">
    <citation type="submission" date="2015-12" db="EMBL/GenBank/DDBJ databases">
        <title>Genome sequence of the marine Rhodobacteraceae strain O3.65, Candidatus Tritonibacter horizontis.</title>
        <authorList>
            <person name="Poehlein A."/>
            <person name="Giebel H.A."/>
            <person name="Voget S."/>
            <person name="Brinkhoff T."/>
        </authorList>
    </citation>
    <scope>NUCLEOTIDE SEQUENCE [LARGE SCALE GENOMIC DNA]</scope>
    <source>
        <strain evidence="2 3">O3.65</strain>
    </source>
</reference>
<evidence type="ECO:0000313" key="2">
    <source>
        <dbReference type="EMBL" id="KUP91890.1"/>
    </source>
</evidence>
<dbReference type="PATRIC" id="fig|1768241.3.peg.3338"/>
<feature type="domain" description="Caspase family p20" evidence="1">
    <location>
        <begin position="39"/>
        <end position="172"/>
    </location>
</feature>
<dbReference type="PANTHER" id="PTHR22576:SF37">
    <property type="entry name" value="MUCOSA-ASSOCIATED LYMPHOID TISSUE LYMPHOMA TRANSLOCATION PROTEIN 1"/>
    <property type="match status" value="1"/>
</dbReference>
<dbReference type="PANTHER" id="PTHR22576">
    <property type="entry name" value="MUCOSA ASSOCIATED LYMPHOID TISSUE LYMPHOMA TRANSLOCATION PROTEIN 1/PARACASPASE"/>
    <property type="match status" value="1"/>
</dbReference>
<accession>A0A132BVX6</accession>
<gene>
    <name evidence="2" type="ORF">TRIHO_31940</name>
</gene>
<evidence type="ECO:0000259" key="1">
    <source>
        <dbReference type="PROSITE" id="PS50208"/>
    </source>
</evidence>
<evidence type="ECO:0000313" key="3">
    <source>
        <dbReference type="Proteomes" id="UP000068382"/>
    </source>
</evidence>
<sequence length="505" mass="54630">MRPVLSNLAIWRELIWRGLMVALCLTLYAGLSVGMARAEDRMALVVGNSAYGAVTSLDNPVHDAQLLARTLEELDFEVTLLTDATQVELKRAIAQFGRTLRAKDENAVGLFYYAGHGVQSFGNNYLLPVDVTLSDAADLDLVAVEAQSVLRQMASARNATNIVILDACRNNPFVSVAELNDNGLAEMQAPTGTFLAYATAPGAVALDGAEGNSPFTDALAREITRPNEPIEQVLKQVRRSVIDETNGRQTPWDSSSLVNDFVFNRVESTLLAGSDAAIAERELWSMAQSSRDVVQVMLFLRAYGNSAFAPEARALLEELSYGASGETSQHAAGTMTDETAIFEVAHNEPGTAALKAYLQAFPDGRYVELAELELAARLAGGEEDTDLAAAPNIVASLMDTPLSTQIESGPITFASKLDSELEQVNGLTLEELVTQSPMFPPVAGLPEEYWREQSCSNCHNWTRDALCTQAQTYLTADLQRSLSKQHPFGGVMKQALRSWAAGDCS</sequence>